<dbReference type="EMBL" id="NDXW01000001">
    <property type="protein sequence ID" value="RDH43070.1"/>
    <property type="molecule type" value="Genomic_DNA"/>
</dbReference>
<name>A0A4P9VLT3_9GAMM</name>
<feature type="domain" description="ABC transporter" evidence="4">
    <location>
        <begin position="7"/>
        <end position="247"/>
    </location>
</feature>
<dbReference type="PANTHER" id="PTHR24220">
    <property type="entry name" value="IMPORT ATP-BINDING PROTEIN"/>
    <property type="match status" value="1"/>
</dbReference>
<dbReference type="Gene3D" id="3.40.50.300">
    <property type="entry name" value="P-loop containing nucleotide triphosphate hydrolases"/>
    <property type="match status" value="1"/>
</dbReference>
<dbReference type="InterPro" id="IPR003593">
    <property type="entry name" value="AAA+_ATPase"/>
</dbReference>
<dbReference type="SMART" id="SM00382">
    <property type="entry name" value="AAA"/>
    <property type="match status" value="1"/>
</dbReference>
<protein>
    <submittedName>
        <fullName evidence="5">ABC transporter ATP-binding protein</fullName>
    </submittedName>
</protein>
<dbReference type="InterPro" id="IPR017911">
    <property type="entry name" value="MacB-like_ATP-bd"/>
</dbReference>
<keyword evidence="2" id="KW-0547">Nucleotide-binding</keyword>
<dbReference type="PANTHER" id="PTHR24220:SF611">
    <property type="entry name" value="ATP-BINDING COMPONENT OF ABC TRANSPORTER-RELATED"/>
    <property type="match status" value="1"/>
</dbReference>
<keyword evidence="1" id="KW-0813">Transport</keyword>
<dbReference type="RefSeq" id="WP_094786462.1">
    <property type="nucleotide sequence ID" value="NZ_JAEVHG010000001.1"/>
</dbReference>
<dbReference type="GO" id="GO:0005524">
    <property type="term" value="F:ATP binding"/>
    <property type="evidence" value="ECO:0007669"/>
    <property type="project" value="UniProtKB-KW"/>
</dbReference>
<reference evidence="5 6" key="1">
    <citation type="submission" date="2017-04" db="EMBL/GenBank/DDBJ databases">
        <title>Draft genome sequence of Zooshikella ganghwensis VG4 isolated from Red Sea sediments.</title>
        <authorList>
            <person name="Rehman Z."/>
            <person name="Alam I."/>
            <person name="Kamau A."/>
            <person name="Bajic V."/>
            <person name="Leiknes T."/>
        </authorList>
    </citation>
    <scope>NUCLEOTIDE SEQUENCE [LARGE SCALE GENOMIC DNA]</scope>
    <source>
        <strain evidence="5 6">VG4</strain>
    </source>
</reference>
<dbReference type="GO" id="GO:0022857">
    <property type="term" value="F:transmembrane transporter activity"/>
    <property type="evidence" value="ECO:0007669"/>
    <property type="project" value="TreeGrafter"/>
</dbReference>
<dbReference type="GO" id="GO:0016887">
    <property type="term" value="F:ATP hydrolysis activity"/>
    <property type="evidence" value="ECO:0007669"/>
    <property type="project" value="InterPro"/>
</dbReference>
<comment type="caution">
    <text evidence="5">The sequence shown here is derived from an EMBL/GenBank/DDBJ whole genome shotgun (WGS) entry which is preliminary data.</text>
</comment>
<evidence type="ECO:0000313" key="5">
    <source>
        <dbReference type="EMBL" id="RDH43070.1"/>
    </source>
</evidence>
<dbReference type="SUPFAM" id="SSF52540">
    <property type="entry name" value="P-loop containing nucleoside triphosphate hydrolases"/>
    <property type="match status" value="1"/>
</dbReference>
<evidence type="ECO:0000256" key="2">
    <source>
        <dbReference type="ARBA" id="ARBA00022741"/>
    </source>
</evidence>
<dbReference type="InterPro" id="IPR015854">
    <property type="entry name" value="ABC_transpr_LolD-like"/>
</dbReference>
<evidence type="ECO:0000259" key="4">
    <source>
        <dbReference type="PROSITE" id="PS50893"/>
    </source>
</evidence>
<evidence type="ECO:0000313" key="6">
    <source>
        <dbReference type="Proteomes" id="UP000257039"/>
    </source>
</evidence>
<organism evidence="5 6">
    <name type="scientific">Zooshikella ganghwensis</name>
    <dbReference type="NCBI Taxonomy" id="202772"/>
    <lineage>
        <taxon>Bacteria</taxon>
        <taxon>Pseudomonadati</taxon>
        <taxon>Pseudomonadota</taxon>
        <taxon>Gammaproteobacteria</taxon>
        <taxon>Oceanospirillales</taxon>
        <taxon>Zooshikellaceae</taxon>
        <taxon>Zooshikella</taxon>
    </lineage>
</organism>
<dbReference type="InterPro" id="IPR027417">
    <property type="entry name" value="P-loop_NTPase"/>
</dbReference>
<dbReference type="Pfam" id="PF00005">
    <property type="entry name" value="ABC_tran"/>
    <property type="match status" value="1"/>
</dbReference>
<evidence type="ECO:0000256" key="1">
    <source>
        <dbReference type="ARBA" id="ARBA00022448"/>
    </source>
</evidence>
<proteinExistence type="predicted"/>
<accession>A0A4P9VLT3</accession>
<dbReference type="CDD" id="cd03255">
    <property type="entry name" value="ABC_MJ0796_LolCDE_FtsE"/>
    <property type="match status" value="1"/>
</dbReference>
<dbReference type="PROSITE" id="PS50893">
    <property type="entry name" value="ABC_TRANSPORTER_2"/>
    <property type="match status" value="1"/>
</dbReference>
<keyword evidence="3 5" id="KW-0067">ATP-binding</keyword>
<dbReference type="InterPro" id="IPR003439">
    <property type="entry name" value="ABC_transporter-like_ATP-bd"/>
</dbReference>
<evidence type="ECO:0000256" key="3">
    <source>
        <dbReference type="ARBA" id="ARBA00022840"/>
    </source>
</evidence>
<gene>
    <name evidence="5" type="ORF">B9G39_06185</name>
</gene>
<sequence>MMSDAIIQLQALQFAWKTDQPILQIDELVIKKRHKMFIKGPSGCGKTTLLALLGGILKPQQGQINILGQDITQLSNSQRDLFRSEHIGFIFQMFNLLPYLSVLDNITLPCRFSQKRQQRIKEKQATPQSEAMQLVETLGLPKGVLSKPVTELSIGQQQRVAAARALIGGPEIIIADEPTSALDYDARKSFLSLLFEVCDAYQATLLFVSHDPTLETLFDDTLSLMDINKATPHHFSHQGDNQQMKEVS</sequence>
<dbReference type="GO" id="GO:0005886">
    <property type="term" value="C:plasma membrane"/>
    <property type="evidence" value="ECO:0007669"/>
    <property type="project" value="TreeGrafter"/>
</dbReference>
<dbReference type="Proteomes" id="UP000257039">
    <property type="component" value="Unassembled WGS sequence"/>
</dbReference>
<dbReference type="AlphaFoldDB" id="A0A4P9VLT3"/>
<keyword evidence="6" id="KW-1185">Reference proteome</keyword>